<reference evidence="2" key="1">
    <citation type="submission" date="2020-03" db="EMBL/GenBank/DDBJ databases">
        <authorList>
            <person name="Weist P."/>
        </authorList>
    </citation>
    <scope>NUCLEOTIDE SEQUENCE</scope>
</reference>
<dbReference type="Proteomes" id="UP001153269">
    <property type="component" value="Unassembled WGS sequence"/>
</dbReference>
<comment type="caution">
    <text evidence="2">The sequence shown here is derived from an EMBL/GenBank/DDBJ whole genome shotgun (WGS) entry which is preliminary data.</text>
</comment>
<proteinExistence type="predicted"/>
<dbReference type="EMBL" id="CADEAL010004278">
    <property type="protein sequence ID" value="CAB1455948.1"/>
    <property type="molecule type" value="Genomic_DNA"/>
</dbReference>
<evidence type="ECO:0000313" key="2">
    <source>
        <dbReference type="EMBL" id="CAB1455948.1"/>
    </source>
</evidence>
<accession>A0A9N7VVF1</accession>
<feature type="compositionally biased region" description="Polar residues" evidence="1">
    <location>
        <begin position="8"/>
        <end position="20"/>
    </location>
</feature>
<evidence type="ECO:0000256" key="1">
    <source>
        <dbReference type="SAM" id="MobiDB-lite"/>
    </source>
</evidence>
<protein>
    <submittedName>
        <fullName evidence="2">Uncharacterized protein</fullName>
    </submittedName>
</protein>
<sequence length="109" mass="12036">MATLVSMCLSSDGHTPSNPRAESCPSGWSATERVNPRERVSHNVKVQVKETGTGAQLLWEINGAARCRDSEEGDHPGLLFTAVEEDKVAVRGARDRREQGRRFIMACRI</sequence>
<organism evidence="2 3">
    <name type="scientific">Pleuronectes platessa</name>
    <name type="common">European plaice</name>
    <dbReference type="NCBI Taxonomy" id="8262"/>
    <lineage>
        <taxon>Eukaryota</taxon>
        <taxon>Metazoa</taxon>
        <taxon>Chordata</taxon>
        <taxon>Craniata</taxon>
        <taxon>Vertebrata</taxon>
        <taxon>Euteleostomi</taxon>
        <taxon>Actinopterygii</taxon>
        <taxon>Neopterygii</taxon>
        <taxon>Teleostei</taxon>
        <taxon>Neoteleostei</taxon>
        <taxon>Acanthomorphata</taxon>
        <taxon>Carangaria</taxon>
        <taxon>Pleuronectiformes</taxon>
        <taxon>Pleuronectoidei</taxon>
        <taxon>Pleuronectidae</taxon>
        <taxon>Pleuronectes</taxon>
    </lineage>
</organism>
<feature type="region of interest" description="Disordered" evidence="1">
    <location>
        <begin position="1"/>
        <end position="34"/>
    </location>
</feature>
<name>A0A9N7VVF1_PLEPL</name>
<evidence type="ECO:0000313" key="3">
    <source>
        <dbReference type="Proteomes" id="UP001153269"/>
    </source>
</evidence>
<keyword evidence="3" id="KW-1185">Reference proteome</keyword>
<gene>
    <name evidence="2" type="ORF">PLEPLA_LOCUS43729</name>
</gene>
<dbReference type="AlphaFoldDB" id="A0A9N7VVF1"/>